<accession>A0ABM6BKR8</accession>
<sequence>MPDYTYSFIGVLLTTLVSFLAYRRSIFRDKYKFDEDLINAYKNKSHGSRYLVERVFFYKTKCMNVGYREIDLLLRSNNSGYSIFLFENSKRFVNTCYIDDLGVARFAKKFDSFIKRILWQALLFICYLSLVSLWGFLFLDITENTMPSVSGINLKSSEHILNLLKIIINICIMGLSMLFVFRCVASFVCIHNCKEFVEHFNKNSKASSILFTPIEPAPHGDSNPTGNS</sequence>
<keyword evidence="1" id="KW-0472">Membrane</keyword>
<evidence type="ECO:0000313" key="3">
    <source>
        <dbReference type="Proteomes" id="UP000266744"/>
    </source>
</evidence>
<dbReference type="RefSeq" id="WP_064514974.1">
    <property type="nucleotide sequence ID" value="NZ_CP010029.1"/>
</dbReference>
<feature type="transmembrane region" description="Helical" evidence="1">
    <location>
        <begin position="6"/>
        <end position="22"/>
    </location>
</feature>
<name>A0ABM6BKR8_YERET</name>
<feature type="transmembrane region" description="Helical" evidence="1">
    <location>
        <begin position="117"/>
        <end position="139"/>
    </location>
</feature>
<keyword evidence="1" id="KW-0812">Transmembrane</keyword>
<proteinExistence type="predicted"/>
<keyword evidence="3" id="KW-1185">Reference proteome</keyword>
<feature type="transmembrane region" description="Helical" evidence="1">
    <location>
        <begin position="159"/>
        <end position="181"/>
    </location>
</feature>
<organism evidence="2 3">
    <name type="scientific">Yersinia entomophaga</name>
    <dbReference type="NCBI Taxonomy" id="935293"/>
    <lineage>
        <taxon>Bacteria</taxon>
        <taxon>Pseudomonadati</taxon>
        <taxon>Pseudomonadota</taxon>
        <taxon>Gammaproteobacteria</taxon>
        <taxon>Enterobacterales</taxon>
        <taxon>Yersiniaceae</taxon>
        <taxon>Yersinia</taxon>
    </lineage>
</organism>
<protein>
    <submittedName>
        <fullName evidence="2">Uncharacterized protein</fullName>
    </submittedName>
</protein>
<evidence type="ECO:0000313" key="2">
    <source>
        <dbReference type="EMBL" id="ANI30009.1"/>
    </source>
</evidence>
<dbReference type="Proteomes" id="UP000266744">
    <property type="component" value="Chromosome"/>
</dbReference>
<evidence type="ECO:0000256" key="1">
    <source>
        <dbReference type="SAM" id="Phobius"/>
    </source>
</evidence>
<dbReference type="EMBL" id="CP010029">
    <property type="protein sequence ID" value="ANI30009.1"/>
    <property type="molecule type" value="Genomic_DNA"/>
</dbReference>
<gene>
    <name evidence="2" type="ORF">PL78_09275</name>
</gene>
<reference evidence="2 3" key="1">
    <citation type="journal article" date="2016" name="Toxins">
        <title>The Draft Genome Sequence of the Yersinia entomophaga Entomopathogenic Type Strain MH96T.</title>
        <authorList>
            <person name="Hurst M.R."/>
            <person name="Beattie A."/>
            <person name="Altermann E."/>
            <person name="Moraga R.M."/>
            <person name="Harper L.A."/>
            <person name="Calder J."/>
            <person name="Laugraud A."/>
        </authorList>
    </citation>
    <scope>NUCLEOTIDE SEQUENCE [LARGE SCALE GENOMIC DNA]</scope>
    <source>
        <strain evidence="2 3">MH96</strain>
    </source>
</reference>
<keyword evidence="1" id="KW-1133">Transmembrane helix</keyword>